<evidence type="ECO:0000313" key="1">
    <source>
        <dbReference type="EMBL" id="PWC26631.1"/>
    </source>
</evidence>
<comment type="caution">
    <text evidence="1">The sequence shown here is derived from an EMBL/GenBank/DDBJ whole genome shotgun (WGS) entry which is preliminary data.</text>
</comment>
<dbReference type="InterPro" id="IPR019292">
    <property type="entry name" value="McrC"/>
</dbReference>
<evidence type="ECO:0008006" key="3">
    <source>
        <dbReference type="Google" id="ProtNLM"/>
    </source>
</evidence>
<reference evidence="2" key="1">
    <citation type="submission" date="2017-10" db="EMBL/GenBank/DDBJ databases">
        <authorList>
            <person name="Toshchakov S.V."/>
            <person name="Goeva M.A."/>
        </authorList>
    </citation>
    <scope>NUCLEOTIDE SEQUENCE [LARGE SCALE GENOMIC DNA]</scope>
    <source>
        <strain evidence="2">JR1/69-1-13</strain>
    </source>
</reference>
<dbReference type="AlphaFoldDB" id="A0A2U1UYF0"/>
<proteinExistence type="predicted"/>
<dbReference type="OrthoDB" id="5500856at2"/>
<dbReference type="PANTHER" id="PTHR38733:SF1">
    <property type="entry name" value="TYPE IV METHYL-DIRECTED RESTRICTION ENZYME ECOKMCRBC"/>
    <property type="match status" value="1"/>
</dbReference>
<protein>
    <recommendedName>
        <fullName evidence="3">Restriction endonuclease</fullName>
    </recommendedName>
</protein>
<sequence>MGRAHPHTGQQTRGSAFDRHINPKWVSFQTALTQLSRNTRHYDLLLRICALILDNLLPGEGQSRTRFADLLEDEVRMSTVFEAFLRNFYRAEQSIFRVSAEHIAWDAHCADPAHAVFLPRMRTDVTLRSLGRTIVMDAKYHKKTLSRFRDGPETLKSENLYQMLTYLQHIDHNTPAAAKAEGLLLYPRVTAQDLRLDYTLAGHRVRVCTLNLDQPWTAIHQDLLTFLN</sequence>
<name>A0A2U1UYF0_9PROT</name>
<accession>A0A2U1UYF0</accession>
<gene>
    <name evidence="1" type="ORF">CR165_22055</name>
</gene>
<evidence type="ECO:0000313" key="2">
    <source>
        <dbReference type="Proteomes" id="UP000245048"/>
    </source>
</evidence>
<keyword evidence="2" id="KW-1185">Reference proteome</keyword>
<organism evidence="1 2">
    <name type="scientific">Teichococcus aestuarii</name>
    <dbReference type="NCBI Taxonomy" id="568898"/>
    <lineage>
        <taxon>Bacteria</taxon>
        <taxon>Pseudomonadati</taxon>
        <taxon>Pseudomonadota</taxon>
        <taxon>Alphaproteobacteria</taxon>
        <taxon>Acetobacterales</taxon>
        <taxon>Roseomonadaceae</taxon>
        <taxon>Roseomonas</taxon>
    </lineage>
</organism>
<dbReference type="Pfam" id="PF10117">
    <property type="entry name" value="McrBC"/>
    <property type="match status" value="1"/>
</dbReference>
<dbReference type="EMBL" id="PDOA01000028">
    <property type="protein sequence ID" value="PWC26631.1"/>
    <property type="molecule type" value="Genomic_DNA"/>
</dbReference>
<dbReference type="PANTHER" id="PTHR38733">
    <property type="entry name" value="PROTEIN MCRC"/>
    <property type="match status" value="1"/>
</dbReference>
<dbReference type="Proteomes" id="UP000245048">
    <property type="component" value="Unassembled WGS sequence"/>
</dbReference>